<evidence type="ECO:0000256" key="1">
    <source>
        <dbReference type="ARBA" id="ARBA00022898"/>
    </source>
</evidence>
<keyword evidence="1 2" id="KW-0663">Pyridoxal phosphate</keyword>
<dbReference type="Pfam" id="PF01168">
    <property type="entry name" value="Ala_racemase_N"/>
    <property type="match status" value="1"/>
</dbReference>
<feature type="region of interest" description="Disordered" evidence="4">
    <location>
        <begin position="249"/>
        <end position="271"/>
    </location>
</feature>
<dbReference type="InterPro" id="IPR011078">
    <property type="entry name" value="PyrdxlP_homeostasis"/>
</dbReference>
<dbReference type="PANTHER" id="PTHR10146:SF14">
    <property type="entry name" value="PYRIDOXAL PHOSPHATE HOMEOSTASIS PROTEIN"/>
    <property type="match status" value="1"/>
</dbReference>
<comment type="caution">
    <text evidence="6">The sequence shown here is derived from an EMBL/GenBank/DDBJ whole genome shotgun (WGS) entry which is preliminary data.</text>
</comment>
<dbReference type="EMBL" id="JBHSPX010000002">
    <property type="protein sequence ID" value="MFC6062413.1"/>
    <property type="molecule type" value="Genomic_DNA"/>
</dbReference>
<gene>
    <name evidence="6" type="ORF">ACFP4F_07620</name>
</gene>
<dbReference type="InterPro" id="IPR029066">
    <property type="entry name" value="PLP-binding_barrel"/>
</dbReference>
<evidence type="ECO:0000256" key="4">
    <source>
        <dbReference type="SAM" id="MobiDB-lite"/>
    </source>
</evidence>
<reference evidence="7" key="1">
    <citation type="journal article" date="2019" name="Int. J. Syst. Evol. Microbiol.">
        <title>The Global Catalogue of Microorganisms (GCM) 10K type strain sequencing project: providing services to taxonomists for standard genome sequencing and annotation.</title>
        <authorList>
            <consortium name="The Broad Institute Genomics Platform"/>
            <consortium name="The Broad Institute Genome Sequencing Center for Infectious Disease"/>
            <person name="Wu L."/>
            <person name="Ma J."/>
        </authorList>
    </citation>
    <scope>NUCLEOTIDE SEQUENCE [LARGE SCALE GENOMIC DNA]</scope>
    <source>
        <strain evidence="7">CGMCC 1.15180</strain>
    </source>
</reference>
<dbReference type="SUPFAM" id="SSF51419">
    <property type="entry name" value="PLP-binding barrel"/>
    <property type="match status" value="1"/>
</dbReference>
<sequence>MTDDRTAPDRNAPDCTAPDGGLPDSHRPDPGPAPDPAARLDVLTRRLDEACRRAGREPGSVKLVAVSKYHPRELVAAALDAGQRDFAESRVQEARAKWPPLRARYPDVRLHLVGALQTKKAAAAVTGFDVLHSVDRPRLAAALAAAMARTGRRPDCFVQVNTADEPHKSGVPLEAADALLKECRDVYGLPVVGLMCLPPYGRDPRPHFRLLRSLAAAHGLSQLSMGMSADFEAAVAEGATLVRVGRALFGPRPRRAGGPPDARAGGPPATR</sequence>
<proteinExistence type="inferred from homology"/>
<dbReference type="PANTHER" id="PTHR10146">
    <property type="entry name" value="PROLINE SYNTHETASE CO-TRANSCRIBED BACTERIAL HOMOLOG PROTEIN"/>
    <property type="match status" value="1"/>
</dbReference>
<dbReference type="CDD" id="cd00635">
    <property type="entry name" value="PLPDE_III_YBL036c_like"/>
    <property type="match status" value="1"/>
</dbReference>
<name>A0ABW1MF44_9ACTN</name>
<dbReference type="Gene3D" id="3.20.20.10">
    <property type="entry name" value="Alanine racemase"/>
    <property type="match status" value="1"/>
</dbReference>
<comment type="similarity">
    <text evidence="2 3">Belongs to the pyridoxal phosphate-binding protein YggS/PROSC family.</text>
</comment>
<feature type="modified residue" description="N6-(pyridoxal phosphate)lysine" evidence="2">
    <location>
        <position position="68"/>
    </location>
</feature>
<accession>A0ABW1MF44</accession>
<feature type="region of interest" description="Disordered" evidence="4">
    <location>
        <begin position="1"/>
        <end position="38"/>
    </location>
</feature>
<evidence type="ECO:0000313" key="6">
    <source>
        <dbReference type="EMBL" id="MFC6062413.1"/>
    </source>
</evidence>
<evidence type="ECO:0000313" key="7">
    <source>
        <dbReference type="Proteomes" id="UP001596139"/>
    </source>
</evidence>
<keyword evidence="7" id="KW-1185">Reference proteome</keyword>
<protein>
    <recommendedName>
        <fullName evidence="2">Pyridoxal phosphate homeostasis protein</fullName>
        <shortName evidence="2">PLP homeostasis protein</shortName>
    </recommendedName>
</protein>
<evidence type="ECO:0000259" key="5">
    <source>
        <dbReference type="Pfam" id="PF01168"/>
    </source>
</evidence>
<feature type="domain" description="Alanine racemase N-terminal" evidence="5">
    <location>
        <begin position="40"/>
        <end position="253"/>
    </location>
</feature>
<dbReference type="InterPro" id="IPR001608">
    <property type="entry name" value="Ala_racemase_N"/>
</dbReference>
<dbReference type="Proteomes" id="UP001596139">
    <property type="component" value="Unassembled WGS sequence"/>
</dbReference>
<dbReference type="NCBIfam" id="TIGR00044">
    <property type="entry name" value="YggS family pyridoxal phosphate-dependent enzyme"/>
    <property type="match status" value="1"/>
</dbReference>
<evidence type="ECO:0000256" key="2">
    <source>
        <dbReference type="HAMAP-Rule" id="MF_02087"/>
    </source>
</evidence>
<dbReference type="RefSeq" id="WP_078648884.1">
    <property type="nucleotide sequence ID" value="NZ_JBHSPX010000002.1"/>
</dbReference>
<dbReference type="HAMAP" id="MF_02087">
    <property type="entry name" value="PLP_homeostasis"/>
    <property type="match status" value="1"/>
</dbReference>
<comment type="function">
    <text evidence="2">Pyridoxal 5'-phosphate (PLP)-binding protein, which is involved in PLP homeostasis.</text>
</comment>
<organism evidence="6 7">
    <name type="scientific">Streptomyces ochraceiscleroticus</name>
    <dbReference type="NCBI Taxonomy" id="47761"/>
    <lineage>
        <taxon>Bacteria</taxon>
        <taxon>Bacillati</taxon>
        <taxon>Actinomycetota</taxon>
        <taxon>Actinomycetes</taxon>
        <taxon>Kitasatosporales</taxon>
        <taxon>Streptomycetaceae</taxon>
        <taxon>Streptomyces</taxon>
    </lineage>
</organism>
<feature type="compositionally biased region" description="Basic and acidic residues" evidence="4">
    <location>
        <begin position="1"/>
        <end position="12"/>
    </location>
</feature>
<evidence type="ECO:0000256" key="3">
    <source>
        <dbReference type="RuleBase" id="RU004514"/>
    </source>
</evidence>